<keyword evidence="9" id="KW-1185">Reference proteome</keyword>
<feature type="active site" description="Proton acceptor" evidence="5 6">
    <location>
        <position position="366"/>
    </location>
</feature>
<feature type="transmembrane region" description="Helical" evidence="5">
    <location>
        <begin position="141"/>
        <end position="161"/>
    </location>
</feature>
<evidence type="ECO:0000313" key="8">
    <source>
        <dbReference type="EMBL" id="MCW1933750.1"/>
    </source>
</evidence>
<dbReference type="SUPFAM" id="SSF53335">
    <property type="entry name" value="S-adenosyl-L-methionine-dependent methyltransferases"/>
    <property type="match status" value="1"/>
</dbReference>
<organism evidence="8 9">
    <name type="scientific">Pararhodobacter zhoushanensis</name>
    <dbReference type="NCBI Taxonomy" id="2479545"/>
    <lineage>
        <taxon>Bacteria</taxon>
        <taxon>Pseudomonadati</taxon>
        <taxon>Pseudomonadota</taxon>
        <taxon>Alphaproteobacteria</taxon>
        <taxon>Rhodobacterales</taxon>
        <taxon>Paracoccaceae</taxon>
        <taxon>Pararhodobacter</taxon>
    </lineage>
</organism>
<evidence type="ECO:0000256" key="2">
    <source>
        <dbReference type="ARBA" id="ARBA00022679"/>
    </source>
</evidence>
<dbReference type="EC" id="2.5.1.16" evidence="5"/>
<feature type="transmembrane region" description="Helical" evidence="5">
    <location>
        <begin position="167"/>
        <end position="189"/>
    </location>
</feature>
<feature type="transmembrane region" description="Helical" evidence="5">
    <location>
        <begin position="12"/>
        <end position="40"/>
    </location>
</feature>
<feature type="transmembrane region" description="Helical" evidence="5">
    <location>
        <begin position="196"/>
        <end position="215"/>
    </location>
</feature>
<dbReference type="InterPro" id="IPR029063">
    <property type="entry name" value="SAM-dependent_MTases_sf"/>
</dbReference>
<evidence type="ECO:0000256" key="3">
    <source>
        <dbReference type="ARBA" id="ARBA00023066"/>
    </source>
</evidence>
<dbReference type="InterPro" id="IPR030374">
    <property type="entry name" value="PABS"/>
</dbReference>
<keyword evidence="5" id="KW-1003">Cell membrane</keyword>
<comment type="catalytic activity">
    <reaction evidence="5">
        <text>S-adenosyl 3-(methylsulfanyl)propylamine + putrescine = S-methyl-5'-thioadenosine + spermidine + H(+)</text>
        <dbReference type="Rhea" id="RHEA:12721"/>
        <dbReference type="ChEBI" id="CHEBI:15378"/>
        <dbReference type="ChEBI" id="CHEBI:17509"/>
        <dbReference type="ChEBI" id="CHEBI:57443"/>
        <dbReference type="ChEBI" id="CHEBI:57834"/>
        <dbReference type="ChEBI" id="CHEBI:326268"/>
        <dbReference type="EC" id="2.5.1.16"/>
    </reaction>
</comment>
<feature type="binding site" evidence="5">
    <location>
        <position position="314"/>
    </location>
    <ligand>
        <name>S-methyl-5'-thioadenosine</name>
        <dbReference type="ChEBI" id="CHEBI:17509"/>
    </ligand>
</feature>
<dbReference type="PROSITE" id="PS01330">
    <property type="entry name" value="PABS_1"/>
    <property type="match status" value="1"/>
</dbReference>
<dbReference type="CDD" id="cd02440">
    <property type="entry name" value="AdoMet_MTases"/>
    <property type="match status" value="1"/>
</dbReference>
<dbReference type="Proteomes" id="UP001208938">
    <property type="component" value="Unassembled WGS sequence"/>
</dbReference>
<comment type="pathway">
    <text evidence="5">Amine and polyamine biosynthesis; spermidine biosynthesis; spermidine from putrescine: step 1/1.</text>
</comment>
<dbReference type="NCBIfam" id="NF002956">
    <property type="entry name" value="PRK03612.1"/>
    <property type="match status" value="1"/>
</dbReference>
<evidence type="ECO:0000256" key="6">
    <source>
        <dbReference type="PROSITE-ProRule" id="PRU00354"/>
    </source>
</evidence>
<comment type="subunit">
    <text evidence="5">Homodimer or homotetramer.</text>
</comment>
<gene>
    <name evidence="5" type="primary">speE</name>
    <name evidence="8" type="ORF">OKW52_16175</name>
</gene>
<dbReference type="Gene3D" id="3.40.50.150">
    <property type="entry name" value="Vaccinia Virus protein VP39"/>
    <property type="match status" value="1"/>
</dbReference>
<dbReference type="EMBL" id="JAPDFL010000001">
    <property type="protein sequence ID" value="MCW1933750.1"/>
    <property type="molecule type" value="Genomic_DNA"/>
</dbReference>
<dbReference type="RefSeq" id="WP_264506626.1">
    <property type="nucleotide sequence ID" value="NZ_JAPDFL010000001.1"/>
</dbReference>
<feature type="binding site" evidence="5">
    <location>
        <position position="270"/>
    </location>
    <ligand>
        <name>spermidine</name>
        <dbReference type="ChEBI" id="CHEBI:57834"/>
    </ligand>
</feature>
<name>A0ABT3H235_9RHOB</name>
<dbReference type="InterPro" id="IPR030373">
    <property type="entry name" value="PABS_CS"/>
</dbReference>
<keyword evidence="5" id="KW-0812">Transmembrane</keyword>
<comment type="caution">
    <text evidence="5">Lacks conserved residue(s) required for the propagation of feature annotation.</text>
</comment>
<evidence type="ECO:0000256" key="1">
    <source>
        <dbReference type="ARBA" id="ARBA00007867"/>
    </source>
</evidence>
<comment type="subcellular location">
    <subcellularLocation>
        <location evidence="5">Cell membrane</location>
        <topology evidence="5">Multi-pass membrane protein</topology>
    </subcellularLocation>
</comment>
<keyword evidence="5" id="KW-0472">Membrane</keyword>
<feature type="transmembrane region" description="Helical" evidence="5">
    <location>
        <begin position="46"/>
        <end position="64"/>
    </location>
</feature>
<feature type="transmembrane region" description="Helical" evidence="5">
    <location>
        <begin position="106"/>
        <end position="129"/>
    </location>
</feature>
<dbReference type="GO" id="GO:0004766">
    <property type="term" value="F:spermidine synthase activity"/>
    <property type="evidence" value="ECO:0007669"/>
    <property type="project" value="UniProtKB-EC"/>
</dbReference>
<dbReference type="Pfam" id="PF01564">
    <property type="entry name" value="Spermine_synth"/>
    <property type="match status" value="1"/>
</dbReference>
<keyword evidence="4 5" id="KW-0620">Polyamine biosynthesis</keyword>
<feature type="transmembrane region" description="Helical" evidence="5">
    <location>
        <begin position="76"/>
        <end position="100"/>
    </location>
</feature>
<accession>A0ABT3H235</accession>
<dbReference type="PROSITE" id="PS51006">
    <property type="entry name" value="PABS_2"/>
    <property type="match status" value="1"/>
</dbReference>
<feature type="domain" description="PABS" evidence="7">
    <location>
        <begin position="210"/>
        <end position="453"/>
    </location>
</feature>
<feature type="binding site" evidence="5">
    <location>
        <begin position="348"/>
        <end position="349"/>
    </location>
    <ligand>
        <name>S-methyl-5'-thioadenosine</name>
        <dbReference type="ChEBI" id="CHEBI:17509"/>
    </ligand>
</feature>
<feature type="binding site" evidence="5">
    <location>
        <position position="294"/>
    </location>
    <ligand>
        <name>spermidine</name>
        <dbReference type="ChEBI" id="CHEBI:57834"/>
    </ligand>
</feature>
<keyword evidence="2 5" id="KW-0808">Transferase</keyword>
<dbReference type="PANTHER" id="PTHR43317:SF1">
    <property type="entry name" value="THERMOSPERMINE SYNTHASE ACAULIS5"/>
    <property type="match status" value="1"/>
</dbReference>
<evidence type="ECO:0000256" key="4">
    <source>
        <dbReference type="ARBA" id="ARBA00023115"/>
    </source>
</evidence>
<evidence type="ECO:0000313" key="9">
    <source>
        <dbReference type="Proteomes" id="UP001208938"/>
    </source>
</evidence>
<evidence type="ECO:0000256" key="5">
    <source>
        <dbReference type="HAMAP-Rule" id="MF_00198"/>
    </source>
</evidence>
<proteinExistence type="inferred from homology"/>
<dbReference type="PANTHER" id="PTHR43317">
    <property type="entry name" value="THERMOSPERMINE SYNTHASE ACAULIS5"/>
    <property type="match status" value="1"/>
</dbReference>
<comment type="similarity">
    <text evidence="1 5">Belongs to the spermidine/spermine synthase family.</text>
</comment>
<comment type="caution">
    <text evidence="8">The sequence shown here is derived from an EMBL/GenBank/DDBJ whole genome shotgun (WGS) entry which is preliminary data.</text>
</comment>
<evidence type="ECO:0000259" key="7">
    <source>
        <dbReference type="PROSITE" id="PS51006"/>
    </source>
</evidence>
<keyword evidence="3 5" id="KW-0745">Spermidine biosynthesis</keyword>
<dbReference type="HAMAP" id="MF_00198">
    <property type="entry name" value="Spermidine_synth"/>
    <property type="match status" value="1"/>
</dbReference>
<sequence>MTPATAPRGAEVWLLLATFLVAAAGLTYELLAATASSYLLGDSVRQFSLVIGVYLAAMGLGAWASRFVAAPVAGFVWIQIALGLIGGFMAPMLFASYAFAGVVQGPLYLLLILTGALSGMEIPLIARVLKDIGAPVFRFENVLSVDYVGALVASVAFPLLIVPQLGLMTGSLAVGLMNLAVAGFSLWLFRGWLGRGIVITWALSLVLTLGGLVQAERMVSVTESALYDDSVIYSAASPYQHITLTRFRDRTRLFLDASVQFDSQDEYRYHEMLVQPAMALAPRRNRILILGGGDGLAAREVLRHADVEQVTLVDLDPMVTQLFQTNADLVALNHGALNDPRLRVLNQDAWQFVEHDTTAFDLIIVDLPDPKSVSLSRLYSQEFYALTAERLSAQGIMVVQSGSPLFARQAYWSVVHTLAATRNPVVPGAGLSVLPYHVYIPSFGEWGFTLVTFHPLASRPPTFPDGLRYASAATWQASQVFAPDMADLPAAVNQLETQPLLGYYNDGWDAWFN</sequence>
<protein>
    <recommendedName>
        <fullName evidence="5">Polyamine aminopropyltransferase</fullName>
    </recommendedName>
    <alternativeName>
        <fullName evidence="5">Putrescine aminopropyltransferase</fullName>
        <shortName evidence="5">PAPT</shortName>
    </alternativeName>
    <alternativeName>
        <fullName evidence="5">Spermidine synthase</fullName>
        <shortName evidence="5">SPDS</shortName>
        <shortName evidence="5">SPDSY</shortName>
        <ecNumber evidence="5">2.5.1.16</ecNumber>
    </alternativeName>
</protein>
<keyword evidence="5" id="KW-1133">Transmembrane helix</keyword>
<dbReference type="InterPro" id="IPR001045">
    <property type="entry name" value="Spermi_synthase"/>
</dbReference>
<reference evidence="8 9" key="1">
    <citation type="submission" date="2022-10" db="EMBL/GenBank/DDBJ databases">
        <title>Pararhodobacter sp. nov., isolated from marine algae.</title>
        <authorList>
            <person name="Choi B.J."/>
            <person name="Kim J.M."/>
            <person name="Lee J.K."/>
            <person name="Choi D.G."/>
            <person name="Jeon C.O."/>
        </authorList>
    </citation>
    <scope>NUCLEOTIDE SEQUENCE [LARGE SCALE GENOMIC DNA]</scope>
    <source>
        <strain evidence="8 9">ZQ420</strain>
    </source>
</reference>
<comment type="function">
    <text evidence="5">Catalyzes the irreversible transfer of a propylamine group from the amino donor S-adenosylmethioninamine (decarboxy-AdoMet) to putrescine (1,4-diaminobutane) to yield spermidine.</text>
</comment>
<feature type="binding site" evidence="5">
    <location>
        <position position="240"/>
    </location>
    <ligand>
        <name>S-methyl-5'-thioadenosine</name>
        <dbReference type="ChEBI" id="CHEBI:17509"/>
    </ligand>
</feature>